<keyword evidence="4 11" id="KW-0662">Pyridine nucleotide biosynthesis</keyword>
<accession>A0A1G6SBY9</accession>
<dbReference type="NCBIfam" id="NF000839">
    <property type="entry name" value="PRK00071.1-1"/>
    <property type="match status" value="1"/>
</dbReference>
<evidence type="ECO:0000256" key="9">
    <source>
        <dbReference type="ARBA" id="ARBA00023027"/>
    </source>
</evidence>
<comment type="catalytic activity">
    <reaction evidence="10 11">
        <text>nicotinate beta-D-ribonucleotide + ATP + H(+) = deamido-NAD(+) + diphosphate</text>
        <dbReference type="Rhea" id="RHEA:22860"/>
        <dbReference type="ChEBI" id="CHEBI:15378"/>
        <dbReference type="ChEBI" id="CHEBI:30616"/>
        <dbReference type="ChEBI" id="CHEBI:33019"/>
        <dbReference type="ChEBI" id="CHEBI:57502"/>
        <dbReference type="ChEBI" id="CHEBI:58437"/>
        <dbReference type="EC" id="2.7.7.18"/>
    </reaction>
</comment>
<evidence type="ECO:0000256" key="11">
    <source>
        <dbReference type="HAMAP-Rule" id="MF_00244"/>
    </source>
</evidence>
<dbReference type="InterPro" id="IPR014729">
    <property type="entry name" value="Rossmann-like_a/b/a_fold"/>
</dbReference>
<evidence type="ECO:0000259" key="12">
    <source>
        <dbReference type="Pfam" id="PF01467"/>
    </source>
</evidence>
<dbReference type="CDD" id="cd02165">
    <property type="entry name" value="NMNAT"/>
    <property type="match status" value="1"/>
</dbReference>
<proteinExistence type="inferred from homology"/>
<dbReference type="InterPro" id="IPR005248">
    <property type="entry name" value="NadD/NMNAT"/>
</dbReference>
<dbReference type="PANTHER" id="PTHR39321:SF3">
    <property type="entry name" value="PHOSPHOPANTETHEINE ADENYLYLTRANSFERASE"/>
    <property type="match status" value="1"/>
</dbReference>
<comment type="pathway">
    <text evidence="2 11">Cofactor biosynthesis; NAD(+) biosynthesis; deamido-NAD(+) from nicotinate D-ribonucleotide: step 1/1.</text>
</comment>
<evidence type="ECO:0000313" key="14">
    <source>
        <dbReference type="Proteomes" id="UP000199603"/>
    </source>
</evidence>
<evidence type="ECO:0000256" key="4">
    <source>
        <dbReference type="ARBA" id="ARBA00022642"/>
    </source>
</evidence>
<gene>
    <name evidence="11" type="primary">nadD</name>
    <name evidence="13" type="ORF">SAMN04488509_101415</name>
</gene>
<evidence type="ECO:0000313" key="13">
    <source>
        <dbReference type="EMBL" id="SDD14174.1"/>
    </source>
</evidence>
<evidence type="ECO:0000256" key="8">
    <source>
        <dbReference type="ARBA" id="ARBA00022840"/>
    </source>
</evidence>
<dbReference type="GO" id="GO:0005524">
    <property type="term" value="F:ATP binding"/>
    <property type="evidence" value="ECO:0007669"/>
    <property type="project" value="UniProtKB-KW"/>
</dbReference>
<evidence type="ECO:0000256" key="7">
    <source>
        <dbReference type="ARBA" id="ARBA00022741"/>
    </source>
</evidence>
<dbReference type="InterPro" id="IPR004821">
    <property type="entry name" value="Cyt_trans-like"/>
</dbReference>
<comment type="function">
    <text evidence="1 11">Catalyzes the reversible adenylation of nicotinate mononucleotide (NaMN) to nicotinic acid adenine dinucleotide (NaAD).</text>
</comment>
<dbReference type="NCBIfam" id="TIGR00482">
    <property type="entry name" value="nicotinate (nicotinamide) nucleotide adenylyltransferase"/>
    <property type="match status" value="1"/>
</dbReference>
<keyword evidence="14" id="KW-1185">Reference proteome</keyword>
<evidence type="ECO:0000256" key="6">
    <source>
        <dbReference type="ARBA" id="ARBA00022695"/>
    </source>
</evidence>
<evidence type="ECO:0000256" key="3">
    <source>
        <dbReference type="ARBA" id="ARBA00009014"/>
    </source>
</evidence>
<dbReference type="Pfam" id="PF01467">
    <property type="entry name" value="CTP_transf_like"/>
    <property type="match status" value="1"/>
</dbReference>
<dbReference type="SUPFAM" id="SSF52374">
    <property type="entry name" value="Nucleotidylyl transferase"/>
    <property type="match status" value="1"/>
</dbReference>
<dbReference type="OrthoDB" id="5295945at2"/>
<sequence length="229" mass="23898">MGNARPLHVVYGGTFDPVHRGHTGIARAAREALLAAGLSIAAFDFLPNADPPHRAPPGAAAGHRVAMLWLALAGESGFGIDLRELRRGGASYMVDTLAELRGELGPEAPLVLLLGEDAWRGFDRWQRWQAIPGLAHLLVVNRPHAGHADAPPALAALARAHALPLAKLGEAPAGGICRIELPPEAASATEVRAAVARADAAAISAYLEPAVVAYIARHRLYAPPLPGAS</sequence>
<evidence type="ECO:0000256" key="1">
    <source>
        <dbReference type="ARBA" id="ARBA00002324"/>
    </source>
</evidence>
<protein>
    <recommendedName>
        <fullName evidence="11">Probable nicotinate-nucleotide adenylyltransferase</fullName>
        <ecNumber evidence="11">2.7.7.18</ecNumber>
    </recommendedName>
    <alternativeName>
        <fullName evidence="11">Deamido-NAD(+) diphosphorylase</fullName>
    </alternativeName>
    <alternativeName>
        <fullName evidence="11">Deamido-NAD(+) pyrophosphorylase</fullName>
    </alternativeName>
    <alternativeName>
        <fullName evidence="11">Nicotinate mononucleotide adenylyltransferase</fullName>
        <shortName evidence="11">NaMN adenylyltransferase</shortName>
    </alternativeName>
</protein>
<keyword evidence="9 11" id="KW-0520">NAD</keyword>
<keyword evidence="8 11" id="KW-0067">ATP-binding</keyword>
<keyword evidence="7 11" id="KW-0547">Nucleotide-binding</keyword>
<keyword evidence="5 11" id="KW-0808">Transferase</keyword>
<keyword evidence="6 11" id="KW-0548">Nucleotidyltransferase</keyword>
<dbReference type="EC" id="2.7.7.18" evidence="11"/>
<reference evidence="13 14" key="1">
    <citation type="submission" date="2016-10" db="EMBL/GenBank/DDBJ databases">
        <authorList>
            <person name="de Groot N.N."/>
        </authorList>
    </citation>
    <scope>NUCLEOTIDE SEQUENCE [LARGE SCALE GENOMIC DNA]</scope>
    <source>
        <strain evidence="13 14">DSM 16957</strain>
    </source>
</reference>
<dbReference type="AlphaFoldDB" id="A0A1G6SBY9"/>
<evidence type="ECO:0000256" key="2">
    <source>
        <dbReference type="ARBA" id="ARBA00005019"/>
    </source>
</evidence>
<dbReference type="UniPathway" id="UPA00253">
    <property type="reaction ID" value="UER00332"/>
</dbReference>
<dbReference type="GO" id="GO:0009435">
    <property type="term" value="P:NAD+ biosynthetic process"/>
    <property type="evidence" value="ECO:0007669"/>
    <property type="project" value="UniProtKB-UniRule"/>
</dbReference>
<dbReference type="EMBL" id="FNAG01000001">
    <property type="protein sequence ID" value="SDD14174.1"/>
    <property type="molecule type" value="Genomic_DNA"/>
</dbReference>
<dbReference type="RefSeq" id="WP_091238208.1">
    <property type="nucleotide sequence ID" value="NZ_FNAG01000001.1"/>
</dbReference>
<dbReference type="STRING" id="265719.SAMN04488509_101415"/>
<dbReference type="GO" id="GO:0004515">
    <property type="term" value="F:nicotinate-nucleotide adenylyltransferase activity"/>
    <property type="evidence" value="ECO:0007669"/>
    <property type="project" value="UniProtKB-UniRule"/>
</dbReference>
<organism evidence="13 14">
    <name type="scientific">Aquimonas voraii</name>
    <dbReference type="NCBI Taxonomy" id="265719"/>
    <lineage>
        <taxon>Bacteria</taxon>
        <taxon>Pseudomonadati</taxon>
        <taxon>Pseudomonadota</taxon>
        <taxon>Gammaproteobacteria</taxon>
        <taxon>Lysobacterales</taxon>
        <taxon>Lysobacteraceae</taxon>
        <taxon>Aquimonas</taxon>
    </lineage>
</organism>
<feature type="domain" description="Cytidyltransferase-like" evidence="12">
    <location>
        <begin position="10"/>
        <end position="193"/>
    </location>
</feature>
<evidence type="ECO:0000256" key="5">
    <source>
        <dbReference type="ARBA" id="ARBA00022679"/>
    </source>
</evidence>
<dbReference type="HAMAP" id="MF_00244">
    <property type="entry name" value="NaMN_adenylyltr"/>
    <property type="match status" value="1"/>
</dbReference>
<dbReference type="Gene3D" id="3.40.50.620">
    <property type="entry name" value="HUPs"/>
    <property type="match status" value="1"/>
</dbReference>
<name>A0A1G6SBY9_9GAMM</name>
<comment type="similarity">
    <text evidence="3 11">Belongs to the NadD family.</text>
</comment>
<dbReference type="Proteomes" id="UP000199603">
    <property type="component" value="Unassembled WGS sequence"/>
</dbReference>
<dbReference type="PANTHER" id="PTHR39321">
    <property type="entry name" value="NICOTINATE-NUCLEOTIDE ADENYLYLTRANSFERASE-RELATED"/>
    <property type="match status" value="1"/>
</dbReference>
<evidence type="ECO:0000256" key="10">
    <source>
        <dbReference type="ARBA" id="ARBA00048721"/>
    </source>
</evidence>